<evidence type="ECO:0000313" key="3">
    <source>
        <dbReference type="Proteomes" id="UP001149813"/>
    </source>
</evidence>
<keyword evidence="3" id="KW-1185">Reference proteome</keyword>
<dbReference type="AlphaFoldDB" id="A0A9W7Y211"/>
<feature type="region of interest" description="Disordered" evidence="1">
    <location>
        <begin position="1"/>
        <end position="40"/>
    </location>
</feature>
<dbReference type="OrthoDB" id="5596615at2759"/>
<sequence>MASRHRAAGRPHRSRQVAPDSANSPTMTIDNDSYSSTRPHIMGYPGTRVLPVQAYAQPNLSMVRPGITQLANSGASTPQPQLPQPNISRQIHDSLFNISSDHRLHDKLVLVDTPDSNSALSMVGRLAVVRPSSDNVIVVEGKKPAVDGGTQRSVEAIYQVIGNSLSDSMATASVGRARRVHQAELGGSRTHVSSKHVDGASPAMHKQRPIAIPKSRVSSLRPAHRQLPSSRTVAEGGPVYTRRGSLAAHRPSTLMLHEEKDEVESTGSPGIVLTDSYYDDPGYDLVNDEIDSLFCQSFDMDMLPEAPERKVSHYNIGVKDVPRRSPTPSLKEDDGDKAEQMVHRTLGVVSHAAQFAKPVIREQDVDFYIRMLTLRAKANHADESSMPQPPQPRHVEFSEDSLDALSEQDEDEVESVLHIPAAEAPRELVSSLSGSRALDKVTAGSDSINDSVAPSVTDGKYQRRE</sequence>
<comment type="caution">
    <text evidence="2">The sequence shown here is derived from an EMBL/GenBank/DDBJ whole genome shotgun (WGS) entry which is preliminary data.</text>
</comment>
<feature type="region of interest" description="Disordered" evidence="1">
    <location>
        <begin position="185"/>
        <end position="237"/>
    </location>
</feature>
<name>A0A9W7Y211_9FUNG</name>
<feature type="compositionally biased region" description="Polar residues" evidence="1">
    <location>
        <begin position="444"/>
        <end position="454"/>
    </location>
</feature>
<protein>
    <submittedName>
        <fullName evidence="2">Uncharacterized protein</fullName>
    </submittedName>
</protein>
<evidence type="ECO:0000313" key="2">
    <source>
        <dbReference type="EMBL" id="KAJ1723215.1"/>
    </source>
</evidence>
<feature type="region of interest" description="Disordered" evidence="1">
    <location>
        <begin position="380"/>
        <end position="465"/>
    </location>
</feature>
<organism evidence="2 3">
    <name type="scientific">Coemansia erecta</name>
    <dbReference type="NCBI Taxonomy" id="147472"/>
    <lineage>
        <taxon>Eukaryota</taxon>
        <taxon>Fungi</taxon>
        <taxon>Fungi incertae sedis</taxon>
        <taxon>Zoopagomycota</taxon>
        <taxon>Kickxellomycotina</taxon>
        <taxon>Kickxellomycetes</taxon>
        <taxon>Kickxellales</taxon>
        <taxon>Kickxellaceae</taxon>
        <taxon>Coemansia</taxon>
    </lineage>
</organism>
<accession>A0A9W7Y211</accession>
<feature type="compositionally biased region" description="Polar residues" evidence="1">
    <location>
        <begin position="21"/>
        <end position="38"/>
    </location>
</feature>
<dbReference type="Proteomes" id="UP001149813">
    <property type="component" value="Unassembled WGS sequence"/>
</dbReference>
<feature type="compositionally biased region" description="Basic residues" evidence="1">
    <location>
        <begin position="1"/>
        <end position="15"/>
    </location>
</feature>
<proteinExistence type="predicted"/>
<reference evidence="2" key="1">
    <citation type="submission" date="2022-07" db="EMBL/GenBank/DDBJ databases">
        <title>Phylogenomic reconstructions and comparative analyses of Kickxellomycotina fungi.</title>
        <authorList>
            <person name="Reynolds N.K."/>
            <person name="Stajich J.E."/>
            <person name="Barry K."/>
            <person name="Grigoriev I.V."/>
            <person name="Crous P."/>
            <person name="Smith M.E."/>
        </authorList>
    </citation>
    <scope>NUCLEOTIDE SEQUENCE</scope>
    <source>
        <strain evidence="2">NBRC 32514</strain>
    </source>
</reference>
<evidence type="ECO:0000256" key="1">
    <source>
        <dbReference type="SAM" id="MobiDB-lite"/>
    </source>
</evidence>
<feature type="compositionally biased region" description="Acidic residues" evidence="1">
    <location>
        <begin position="398"/>
        <end position="414"/>
    </location>
</feature>
<dbReference type="EMBL" id="JANBOJ010000076">
    <property type="protein sequence ID" value="KAJ1723215.1"/>
    <property type="molecule type" value="Genomic_DNA"/>
</dbReference>
<gene>
    <name evidence="2" type="ORF">LPJ53_002427</name>
</gene>